<organism evidence="4 5">
    <name type="scientific">Fimbriiglobus ruber</name>
    <dbReference type="NCBI Taxonomy" id="1908690"/>
    <lineage>
        <taxon>Bacteria</taxon>
        <taxon>Pseudomonadati</taxon>
        <taxon>Planctomycetota</taxon>
        <taxon>Planctomycetia</taxon>
        <taxon>Gemmatales</taxon>
        <taxon>Gemmataceae</taxon>
        <taxon>Fimbriiglobus</taxon>
    </lineage>
</organism>
<feature type="region of interest" description="Disordered" evidence="2">
    <location>
        <begin position="128"/>
        <end position="147"/>
    </location>
</feature>
<keyword evidence="5" id="KW-1185">Reference proteome</keyword>
<evidence type="ECO:0000313" key="5">
    <source>
        <dbReference type="Proteomes" id="UP000214646"/>
    </source>
</evidence>
<protein>
    <submittedName>
        <fullName evidence="4">UDP-glucose 4-epimerase</fullName>
    </submittedName>
</protein>
<dbReference type="Gene3D" id="3.40.50.720">
    <property type="entry name" value="NAD(P)-binding Rossmann-like Domain"/>
    <property type="match status" value="1"/>
</dbReference>
<comment type="caution">
    <text evidence="4">The sequence shown here is derived from an EMBL/GenBank/DDBJ whole genome shotgun (WGS) entry which is preliminary data.</text>
</comment>
<dbReference type="EMBL" id="NIDE01000001">
    <property type="protein sequence ID" value="OWK46308.1"/>
    <property type="molecule type" value="Genomic_DNA"/>
</dbReference>
<accession>A0A225E672</accession>
<gene>
    <name evidence="4" type="ORF">FRUB_00007</name>
</gene>
<dbReference type="OrthoDB" id="9803061at2"/>
<dbReference type="PANTHER" id="PTHR43000">
    <property type="entry name" value="DTDP-D-GLUCOSE 4,6-DEHYDRATASE-RELATED"/>
    <property type="match status" value="1"/>
</dbReference>
<dbReference type="RefSeq" id="WP_088251554.1">
    <property type="nucleotide sequence ID" value="NZ_NIDE01000001.1"/>
</dbReference>
<dbReference type="InterPro" id="IPR057326">
    <property type="entry name" value="KR_dom"/>
</dbReference>
<sequence>MTTPVETGSRPTGRAALVTGASGFLGANLTRRLIADGWRVHVLLRSPSPWRLAGLAGRYTPHAADLCDAVAVRSAVAAAAPDVVFHAAALGALPDHKDSAAIIEANALGTARLLEAVADSPETVVVHTGSSSEVGHSDEPITEQSPLRPRSAYAVSKAAASLMCQAEFLRGRPVCTVRVFSAYGPWDDRGRLLTYLLGCVARGEGPKVTSGSAPRDWVFVGDVIDLMLRVAADPRKAGPLVQAAGGRPQSVRDMVEAVLAVAAGGRLTAEYGTAPPRPDEPRHWSADVTETRARTGWAPRHSLAAGVEATWEWFRTQHSLEEVVRV</sequence>
<dbReference type="Proteomes" id="UP000214646">
    <property type="component" value="Unassembled WGS sequence"/>
</dbReference>
<dbReference type="SMART" id="SM00822">
    <property type="entry name" value="PKS_KR"/>
    <property type="match status" value="1"/>
</dbReference>
<dbReference type="AlphaFoldDB" id="A0A225E672"/>
<reference evidence="5" key="1">
    <citation type="submission" date="2017-06" db="EMBL/GenBank/DDBJ databases">
        <title>Genome analysis of Fimbriiglobus ruber SP5, the first member of the order Planctomycetales with confirmed chitinolytic capability.</title>
        <authorList>
            <person name="Ravin N.V."/>
            <person name="Rakitin A.L."/>
            <person name="Ivanova A.A."/>
            <person name="Beletsky A.V."/>
            <person name="Kulichevskaya I.S."/>
            <person name="Mardanov A.V."/>
            <person name="Dedysh S.N."/>
        </authorList>
    </citation>
    <scope>NUCLEOTIDE SEQUENCE [LARGE SCALE GENOMIC DNA]</scope>
    <source>
        <strain evidence="5">SP5</strain>
    </source>
</reference>
<dbReference type="InterPro" id="IPR001509">
    <property type="entry name" value="Epimerase_deHydtase"/>
</dbReference>
<comment type="similarity">
    <text evidence="1">Belongs to the NAD(P)-dependent epimerase/dehydratase family.</text>
</comment>
<evidence type="ECO:0000256" key="2">
    <source>
        <dbReference type="SAM" id="MobiDB-lite"/>
    </source>
</evidence>
<feature type="domain" description="Ketoreductase" evidence="3">
    <location>
        <begin position="14"/>
        <end position="189"/>
    </location>
</feature>
<evidence type="ECO:0000256" key="1">
    <source>
        <dbReference type="ARBA" id="ARBA00007637"/>
    </source>
</evidence>
<evidence type="ECO:0000259" key="3">
    <source>
        <dbReference type="SMART" id="SM00822"/>
    </source>
</evidence>
<dbReference type="SUPFAM" id="SSF51735">
    <property type="entry name" value="NAD(P)-binding Rossmann-fold domains"/>
    <property type="match status" value="1"/>
</dbReference>
<proteinExistence type="inferred from homology"/>
<name>A0A225E672_9BACT</name>
<dbReference type="Pfam" id="PF01370">
    <property type="entry name" value="Epimerase"/>
    <property type="match status" value="1"/>
</dbReference>
<dbReference type="InterPro" id="IPR036291">
    <property type="entry name" value="NAD(P)-bd_dom_sf"/>
</dbReference>
<evidence type="ECO:0000313" key="4">
    <source>
        <dbReference type="EMBL" id="OWK46308.1"/>
    </source>
</evidence>